<organism evidence="1 2">
    <name type="scientific">Spinacia oleracea</name>
    <name type="common">Spinach</name>
    <dbReference type="NCBI Taxonomy" id="3562"/>
    <lineage>
        <taxon>Eukaryota</taxon>
        <taxon>Viridiplantae</taxon>
        <taxon>Streptophyta</taxon>
        <taxon>Embryophyta</taxon>
        <taxon>Tracheophyta</taxon>
        <taxon>Spermatophyta</taxon>
        <taxon>Magnoliopsida</taxon>
        <taxon>eudicotyledons</taxon>
        <taxon>Gunneridae</taxon>
        <taxon>Pentapetalae</taxon>
        <taxon>Caryophyllales</taxon>
        <taxon>Chenopodiaceae</taxon>
        <taxon>Chenopodioideae</taxon>
        <taxon>Anserineae</taxon>
        <taxon>Spinacia</taxon>
    </lineage>
</organism>
<proteinExistence type="predicted"/>
<dbReference type="PANTHER" id="PTHR11439">
    <property type="entry name" value="GAG-POL-RELATED RETROTRANSPOSON"/>
    <property type="match status" value="1"/>
</dbReference>
<dbReference type="KEGG" id="soe:110805585"/>
<dbReference type="OrthoDB" id="414945at2759"/>
<dbReference type="GeneID" id="110805585"/>
<reference evidence="2" key="2">
    <citation type="submission" date="2025-08" db="UniProtKB">
        <authorList>
            <consortium name="RefSeq"/>
        </authorList>
    </citation>
    <scope>IDENTIFICATION</scope>
    <source>
        <tissue evidence="2">Leaf</tissue>
    </source>
</reference>
<keyword evidence="1" id="KW-1185">Reference proteome</keyword>
<accession>A0A9R0JGX1</accession>
<gene>
    <name evidence="2" type="primary">LOC110805585</name>
</gene>
<evidence type="ECO:0000313" key="2">
    <source>
        <dbReference type="RefSeq" id="XP_021866897.1"/>
    </source>
</evidence>
<reference evidence="1" key="1">
    <citation type="journal article" date="2021" name="Nat. Commun.">
        <title>Genomic analyses provide insights into spinach domestication and the genetic basis of agronomic traits.</title>
        <authorList>
            <person name="Cai X."/>
            <person name="Sun X."/>
            <person name="Xu C."/>
            <person name="Sun H."/>
            <person name="Wang X."/>
            <person name="Ge C."/>
            <person name="Zhang Z."/>
            <person name="Wang Q."/>
            <person name="Fei Z."/>
            <person name="Jiao C."/>
            <person name="Wang Q."/>
        </authorList>
    </citation>
    <scope>NUCLEOTIDE SEQUENCE [LARGE SCALE GENOMIC DNA]</scope>
    <source>
        <strain evidence="1">cv. Varoflay</strain>
    </source>
</reference>
<dbReference type="Proteomes" id="UP000813463">
    <property type="component" value="Chromosome 6"/>
</dbReference>
<dbReference type="AlphaFoldDB" id="A0A9R0JGX1"/>
<dbReference type="PANTHER" id="PTHR11439:SF524">
    <property type="entry name" value="RNA-DIRECTED DNA POLYMERASE, PROTEIN KINASE RLK-PELLE-DLSV FAMILY"/>
    <property type="match status" value="1"/>
</dbReference>
<protein>
    <submittedName>
        <fullName evidence="2">Uncharacterized mitochondrial protein AtMg00810-like</fullName>
    </submittedName>
</protein>
<dbReference type="RefSeq" id="XP_021866897.1">
    <property type="nucleotide sequence ID" value="XM_022011205.1"/>
</dbReference>
<evidence type="ECO:0000313" key="1">
    <source>
        <dbReference type="Proteomes" id="UP000813463"/>
    </source>
</evidence>
<sequence length="207" mass="24079">MVFSWCQKSYAEEIFHWEGMSNCKPFPTPVDTKGKLSTNFGSPYDDSTTKYRRLDDALQYSTFTRPDISYAVQQICLFMHDLKVENMTALKRILHYIQDADWGGCPNTRRSTYGYCVFFGDNLISWSSKLQPTLSKSSVEAEYRGVANVVSESCWIRNFLLELRCTITKATFVYWDNVSSIYVESSSEIEKQEKEWKICVLIFVPHR</sequence>
<name>A0A9R0JGX1_SPIOL</name>
<dbReference type="CDD" id="cd09272">
    <property type="entry name" value="RNase_HI_RT_Ty1"/>
    <property type="match status" value="1"/>
</dbReference>